<dbReference type="GO" id="GO:0003746">
    <property type="term" value="F:translation elongation factor activity"/>
    <property type="evidence" value="ECO:0007669"/>
    <property type="project" value="UniProtKB-KW"/>
</dbReference>
<dbReference type="Proteomes" id="UP000002320">
    <property type="component" value="Unassembled WGS sequence"/>
</dbReference>
<reference evidence="3" key="1">
    <citation type="submission" date="2007-03" db="EMBL/GenBank/DDBJ databases">
        <title>Annotation of Culex pipiens quinquefasciatus.</title>
        <authorList>
            <consortium name="The Broad Institute Genome Sequencing Platform"/>
            <person name="Atkinson P.W."/>
            <person name="Hemingway J."/>
            <person name="Christensen B.M."/>
            <person name="Higgs S."/>
            <person name="Kodira C."/>
            <person name="Hannick L."/>
            <person name="Megy K."/>
            <person name="O'Leary S."/>
            <person name="Pearson M."/>
            <person name="Haas B.J."/>
            <person name="Mauceli E."/>
            <person name="Wortman J.R."/>
            <person name="Lee N.H."/>
            <person name="Guigo R."/>
            <person name="Stanke M."/>
            <person name="Alvarado L."/>
            <person name="Amedeo P."/>
            <person name="Antoine C.H."/>
            <person name="Arensburger P."/>
            <person name="Bidwell S.L."/>
            <person name="Crawford M."/>
            <person name="Camaro F."/>
            <person name="Devon K."/>
            <person name="Engels R."/>
            <person name="Hammond M."/>
            <person name="Howarth C."/>
            <person name="Koehrsen M."/>
            <person name="Lawson D."/>
            <person name="Montgomery P."/>
            <person name="Nene V."/>
            <person name="Nusbaum C."/>
            <person name="Puiu D."/>
            <person name="Romero-Severson J."/>
            <person name="Severson D.W."/>
            <person name="Shumway M."/>
            <person name="Sisk P."/>
            <person name="Stolte C."/>
            <person name="Zeng Q."/>
            <person name="Eisenstadt E."/>
            <person name="Fraser-Liggett C."/>
            <person name="Strausberg R."/>
            <person name="Galagan J."/>
            <person name="Birren B."/>
            <person name="Collins F.H."/>
        </authorList>
    </citation>
    <scope>NUCLEOTIDE SEQUENCE [LARGE SCALE GENOMIC DNA]</scope>
    <source>
        <strain evidence="3">JHB</strain>
    </source>
</reference>
<keyword evidence="5" id="KW-1185">Reference proteome</keyword>
<proteinExistence type="predicted"/>
<dbReference type="STRING" id="7176.B0WBK6"/>
<gene>
    <name evidence="4" type="primary">6035983</name>
    <name evidence="3" type="ORF">CpipJ_CPIJ004331</name>
</gene>
<evidence type="ECO:0000313" key="3">
    <source>
        <dbReference type="EMBL" id="EDS42541.1"/>
    </source>
</evidence>
<name>B0WBK6_CULQU</name>
<dbReference type="VEuPathDB" id="VectorBase:CQUJHB006650"/>
<dbReference type="eggNOG" id="KOG0052">
    <property type="taxonomic scope" value="Eukaryota"/>
</dbReference>
<keyword evidence="1" id="KW-0547">Nucleotide-binding</keyword>
<dbReference type="OrthoDB" id="342024at2759"/>
<dbReference type="EnsemblMetazoa" id="CPIJ004331-RA">
    <property type="protein sequence ID" value="CPIJ004331-PA"/>
    <property type="gene ID" value="CPIJ004331"/>
</dbReference>
<evidence type="ECO:0000313" key="5">
    <source>
        <dbReference type="Proteomes" id="UP000002320"/>
    </source>
</evidence>
<reference evidence="4" key="2">
    <citation type="submission" date="2020-05" db="UniProtKB">
        <authorList>
            <consortium name="EnsemblMetazoa"/>
        </authorList>
    </citation>
    <scope>IDENTIFICATION</scope>
    <source>
        <strain evidence="4">JHB</strain>
    </source>
</reference>
<organism>
    <name type="scientific">Culex quinquefasciatus</name>
    <name type="common">Southern house mosquito</name>
    <name type="synonym">Culex pungens</name>
    <dbReference type="NCBI Taxonomy" id="7176"/>
    <lineage>
        <taxon>Eukaryota</taxon>
        <taxon>Metazoa</taxon>
        <taxon>Ecdysozoa</taxon>
        <taxon>Arthropoda</taxon>
        <taxon>Hexapoda</taxon>
        <taxon>Insecta</taxon>
        <taxon>Pterygota</taxon>
        <taxon>Neoptera</taxon>
        <taxon>Endopterygota</taxon>
        <taxon>Diptera</taxon>
        <taxon>Nematocera</taxon>
        <taxon>Culicoidea</taxon>
        <taxon>Culicidae</taxon>
        <taxon>Culicinae</taxon>
        <taxon>Culicini</taxon>
        <taxon>Culex</taxon>
        <taxon>Culex</taxon>
    </lineage>
</organism>
<protein>
    <submittedName>
        <fullName evidence="3">Elongation factor-1 alpha</fullName>
    </submittedName>
</protein>
<dbReference type="Gene3D" id="3.40.50.300">
    <property type="entry name" value="P-loop containing nucleotide triphosphate hydrolases"/>
    <property type="match status" value="1"/>
</dbReference>
<dbReference type="InterPro" id="IPR027417">
    <property type="entry name" value="P-loop_NTPase"/>
</dbReference>
<evidence type="ECO:0000313" key="4">
    <source>
        <dbReference type="EnsemblMetazoa" id="CPIJ004331-PA"/>
    </source>
</evidence>
<dbReference type="VEuPathDB" id="VectorBase:CPIJ004331"/>
<accession>B0WBK6</accession>
<dbReference type="HOGENOM" id="CLU_628913_0_0_1"/>
<keyword evidence="2" id="KW-0342">GTP-binding</keyword>
<sequence length="436" mass="48601">MLLKYSQSTKPGTNYIFCPTTTSISPDTDCAVLIVDAGTGEFDADPRELPARLHVRCQTADRRCQLDGLDRAPVQRGPFRGIKKEVSSYIKKIGYNPAAFTIVPISGWHAGTVHQDVLVSSRGHQAQEGQADDKCPTDPTDKPCICPRERKPGNLTAEVKSVEMHEEALLDNAKNVSVKELRRVYVAGDSKNSPPSAGLPHRSHCLRVQGEGLSSFRQVEISSDPNRWRIWSCSCSRRFERFQKPAKCQHTEIVVVTKISKNPWQSDDMNLSGTLLHLGLDGLFLTHGGGDLFCGVLLCGSLCFSLLLVDSSSSVTGGFFFSTLLTISRLRFFSPGQRAFCFLHADYVVLCWSASPGTLRSTPWRRWQQSPALIRAISFMAYLSMRKYRFVLVGFRILGHLYHPIFLEDRRSPPVAVIWMCASSGIERLFKIGACR</sequence>
<keyword evidence="3" id="KW-0648">Protein biosynthesis</keyword>
<dbReference type="InParanoid" id="B0WBK6"/>
<dbReference type="AlphaFoldDB" id="B0WBK6"/>
<dbReference type="EMBL" id="DS231880">
    <property type="protein sequence ID" value="EDS42541.1"/>
    <property type="molecule type" value="Genomic_DNA"/>
</dbReference>
<dbReference type="GO" id="GO:0005525">
    <property type="term" value="F:GTP binding"/>
    <property type="evidence" value="ECO:0007669"/>
    <property type="project" value="UniProtKB-KW"/>
</dbReference>
<dbReference type="KEGG" id="cqu:CpipJ_CPIJ004331"/>
<dbReference type="InterPro" id="IPR050100">
    <property type="entry name" value="TRAFAC_GTPase_members"/>
</dbReference>
<keyword evidence="3" id="KW-0251">Elongation factor</keyword>
<evidence type="ECO:0000256" key="2">
    <source>
        <dbReference type="ARBA" id="ARBA00023134"/>
    </source>
</evidence>
<evidence type="ECO:0000256" key="1">
    <source>
        <dbReference type="ARBA" id="ARBA00022741"/>
    </source>
</evidence>
<dbReference type="PANTHER" id="PTHR23115">
    <property type="entry name" value="TRANSLATION FACTOR"/>
    <property type="match status" value="1"/>
</dbReference>